<keyword evidence="2" id="KW-0472">Membrane</keyword>
<evidence type="ECO:0000256" key="1">
    <source>
        <dbReference type="SAM" id="MobiDB-lite"/>
    </source>
</evidence>
<comment type="caution">
    <text evidence="3">The sequence shown here is derived from an EMBL/GenBank/DDBJ whole genome shotgun (WGS) entry which is preliminary data.</text>
</comment>
<protein>
    <submittedName>
        <fullName evidence="3">Uncharacterized protein</fullName>
    </submittedName>
</protein>
<dbReference type="OrthoDB" id="2553651at2759"/>
<dbReference type="STRING" id="92696.A0A4R0R694"/>
<evidence type="ECO:0000313" key="3">
    <source>
        <dbReference type="EMBL" id="TCD63031.1"/>
    </source>
</evidence>
<dbReference type="Proteomes" id="UP000292702">
    <property type="component" value="Unassembled WGS sequence"/>
</dbReference>
<keyword evidence="2" id="KW-1133">Transmembrane helix</keyword>
<keyword evidence="4" id="KW-1185">Reference proteome</keyword>
<sequence length="254" mass="27601">MSYASVASHNAPPPSMQPHADPALLNTEPPSADNIADEANKVNLVAPDFKEHLAAAEERAEYSKSVPVGAPSKPQSAKDRARRYAHDAEQEGFHLWNVTKDYLFRPAVAGGLVGLVNIGLISGVGYTYYACPHLRRDTRALTSTAAAAFAVFGAEGYLAENYRKTAAGREEERKAKEEGAALYRYGREHLLRPGVLGGLVGIVNAGILGGLGYVTYINWDAPRWDRRTVSAISVSLLTLWAGEGYLAEQYRKKQ</sequence>
<feature type="region of interest" description="Disordered" evidence="1">
    <location>
        <begin position="60"/>
        <end position="81"/>
    </location>
</feature>
<keyword evidence="2" id="KW-0812">Transmembrane</keyword>
<feature type="transmembrane region" description="Helical" evidence="2">
    <location>
        <begin position="194"/>
        <end position="216"/>
    </location>
</feature>
<feature type="transmembrane region" description="Helical" evidence="2">
    <location>
        <begin position="140"/>
        <end position="159"/>
    </location>
</feature>
<evidence type="ECO:0000313" key="4">
    <source>
        <dbReference type="Proteomes" id="UP000292702"/>
    </source>
</evidence>
<proteinExistence type="predicted"/>
<feature type="transmembrane region" description="Helical" evidence="2">
    <location>
        <begin position="228"/>
        <end position="247"/>
    </location>
</feature>
<feature type="transmembrane region" description="Helical" evidence="2">
    <location>
        <begin position="107"/>
        <end position="128"/>
    </location>
</feature>
<name>A0A4R0R694_9APHY</name>
<dbReference type="AlphaFoldDB" id="A0A4R0R694"/>
<reference evidence="3 4" key="1">
    <citation type="submission" date="2018-11" db="EMBL/GenBank/DDBJ databases">
        <title>Genome assembly of Steccherinum ochraceum LE-BIN_3174, the white-rot fungus of the Steccherinaceae family (The Residual Polyporoid clade, Polyporales, Basidiomycota).</title>
        <authorList>
            <person name="Fedorova T.V."/>
            <person name="Glazunova O.A."/>
            <person name="Landesman E.O."/>
            <person name="Moiseenko K.V."/>
            <person name="Psurtseva N.V."/>
            <person name="Savinova O.S."/>
            <person name="Shakhova N.V."/>
            <person name="Tyazhelova T.V."/>
            <person name="Vasina D.V."/>
        </authorList>
    </citation>
    <scope>NUCLEOTIDE SEQUENCE [LARGE SCALE GENOMIC DNA]</scope>
    <source>
        <strain evidence="3 4">LE-BIN_3174</strain>
    </source>
</reference>
<accession>A0A4R0R694</accession>
<organism evidence="3 4">
    <name type="scientific">Steccherinum ochraceum</name>
    <dbReference type="NCBI Taxonomy" id="92696"/>
    <lineage>
        <taxon>Eukaryota</taxon>
        <taxon>Fungi</taxon>
        <taxon>Dikarya</taxon>
        <taxon>Basidiomycota</taxon>
        <taxon>Agaricomycotina</taxon>
        <taxon>Agaricomycetes</taxon>
        <taxon>Polyporales</taxon>
        <taxon>Steccherinaceae</taxon>
        <taxon>Steccherinum</taxon>
    </lineage>
</organism>
<feature type="region of interest" description="Disordered" evidence="1">
    <location>
        <begin position="1"/>
        <end position="39"/>
    </location>
</feature>
<evidence type="ECO:0000256" key="2">
    <source>
        <dbReference type="SAM" id="Phobius"/>
    </source>
</evidence>
<gene>
    <name evidence="3" type="ORF">EIP91_006067</name>
</gene>
<dbReference type="EMBL" id="RWJN01000327">
    <property type="protein sequence ID" value="TCD63031.1"/>
    <property type="molecule type" value="Genomic_DNA"/>
</dbReference>